<gene>
    <name evidence="8" type="ORF">QC762_0082840</name>
</gene>
<dbReference type="InterPro" id="IPR045225">
    <property type="entry name" value="Uracil/uridine/allantoin_perm"/>
</dbReference>
<dbReference type="CDD" id="cd11482">
    <property type="entry name" value="SLC-NCS1sbd_NRT1-like"/>
    <property type="match status" value="1"/>
</dbReference>
<dbReference type="NCBIfam" id="TIGR03833">
    <property type="entry name" value="YwbE family protein"/>
    <property type="match status" value="1"/>
</dbReference>
<comment type="similarity">
    <text evidence="2">Belongs to the purine-cytosine permease (2.A.39) family.</text>
</comment>
<accession>A0ABR0GCJ3</accession>
<name>A0ABR0GCJ3_9PEZI</name>
<comment type="caution">
    <text evidence="8">The sequence shown here is derived from an EMBL/GenBank/DDBJ whole genome shotgun (WGS) entry which is preliminary data.</text>
</comment>
<feature type="region of interest" description="Disordered" evidence="6">
    <location>
        <begin position="553"/>
        <end position="574"/>
    </location>
</feature>
<dbReference type="RefSeq" id="XP_062742341.1">
    <property type="nucleotide sequence ID" value="XM_062883938.1"/>
</dbReference>
<feature type="region of interest" description="Disordered" evidence="6">
    <location>
        <begin position="626"/>
        <end position="714"/>
    </location>
</feature>
<feature type="transmembrane region" description="Helical" evidence="7">
    <location>
        <begin position="466"/>
        <end position="485"/>
    </location>
</feature>
<feature type="transmembrane region" description="Helical" evidence="7">
    <location>
        <begin position="415"/>
        <end position="440"/>
    </location>
</feature>
<reference evidence="8 9" key="1">
    <citation type="journal article" date="2023" name="bioRxiv">
        <title>High-quality genome assemblies of four members of thePodospora anserinaspecies complex.</title>
        <authorList>
            <person name="Ament-Velasquez S.L."/>
            <person name="Vogan A.A."/>
            <person name="Wallerman O."/>
            <person name="Hartmann F."/>
            <person name="Gautier V."/>
            <person name="Silar P."/>
            <person name="Giraud T."/>
            <person name="Johannesson H."/>
        </authorList>
    </citation>
    <scope>NUCLEOTIDE SEQUENCE [LARGE SCALE GENOMIC DNA]</scope>
    <source>
        <strain evidence="8 9">CBS 415.72m</strain>
    </source>
</reference>
<dbReference type="InterPro" id="IPR001248">
    <property type="entry name" value="Pur-cyt_permease"/>
</dbReference>
<keyword evidence="3 7" id="KW-0812">Transmembrane</keyword>
<feature type="transmembrane region" description="Helical" evidence="7">
    <location>
        <begin position="505"/>
        <end position="524"/>
    </location>
</feature>
<feature type="compositionally biased region" description="Basic and acidic residues" evidence="6">
    <location>
        <begin position="553"/>
        <end position="568"/>
    </location>
</feature>
<feature type="transmembrane region" description="Helical" evidence="7">
    <location>
        <begin position="390"/>
        <end position="409"/>
    </location>
</feature>
<dbReference type="InterPro" id="IPR019240">
    <property type="entry name" value="DUF2196"/>
</dbReference>
<dbReference type="PANTHER" id="PTHR30618">
    <property type="entry name" value="NCS1 FAMILY PURINE/PYRIMIDINE TRANSPORTER"/>
    <property type="match status" value="1"/>
</dbReference>
<evidence type="ECO:0000256" key="2">
    <source>
        <dbReference type="ARBA" id="ARBA00008974"/>
    </source>
</evidence>
<dbReference type="NCBIfam" id="TIGR00800">
    <property type="entry name" value="ncs1"/>
    <property type="match status" value="1"/>
</dbReference>
<protein>
    <recommendedName>
        <fullName evidence="10">Uracil permease</fullName>
    </recommendedName>
</protein>
<evidence type="ECO:0000256" key="4">
    <source>
        <dbReference type="ARBA" id="ARBA00022989"/>
    </source>
</evidence>
<feature type="transmembrane region" description="Helical" evidence="7">
    <location>
        <begin position="222"/>
        <end position="244"/>
    </location>
</feature>
<evidence type="ECO:0000256" key="5">
    <source>
        <dbReference type="ARBA" id="ARBA00023136"/>
    </source>
</evidence>
<evidence type="ECO:0000313" key="9">
    <source>
        <dbReference type="Proteomes" id="UP001323405"/>
    </source>
</evidence>
<feature type="transmembrane region" description="Helical" evidence="7">
    <location>
        <begin position="348"/>
        <end position="369"/>
    </location>
</feature>
<sequence>MSHLYNSQAEQHCSLGYTLATMTLHERIKSKTTRQGWVLPRQTTSFADPGAWTNVDCDVTPLNRRTWSAWTMFGYWFSDALNAQSWMAPASIIALGLTWREAIVCIIFGSLVCTVPLVLNGMVGARLHIPFPVAMRASFGWYFSRFAVVTRAITALFWHAIQTYTGSTAMTQIIRSIWPSYLDIPNNIPDSVGITTQGMISHLIFWLVQFPILLIPPHKLKWFFVAKCVLVITTSVAVVITMTSKAGGAGDIWNLPYGVHGTDRSWLILSSLSSITGGWATMATNIPDFTRYLKSDKGVYWQVAFLPGIQLMLGLFGIICCSASKVVYGKYMWDPLEIASHWDGPSGRAGAFFVGLCWVVAQIGTNLSANVISCANDIMCLWPKYLNIRRGVIITTVIAGWVMQPWKIIHSAQSLLAFMAGLGIFLAPIAAMLSADYWVVQKQMYDIPGLYRAHGRYRFNKWGTNWRAAVAFLISVVPSIPGMAASVDPSIKGTIGDADKLYFMFYFWGYTSAFLVYIGLSYFFPAPETHIAATIYEDSDIISAAEGFDKGDSELGDEKKMGEKEVHSQRRVPSTREVIPGAPVNIVLKVDQPTGRTVSGLVKDVLTKGEHHRGIKVRLVDGRVGRVQSMASSPTSSTAGAGGDDALPDQGAPTTEFDIRERGGRRGRGRYHTGPTDWREEERPSEQVGLDAYIKPAKPKRGGKRSESATATADTAQSFDEFSVAGQQTSTCPVCNDFNGDATAIAHHVASHFDD</sequence>
<feature type="transmembrane region" description="Helical" evidence="7">
    <location>
        <begin position="264"/>
        <end position="282"/>
    </location>
</feature>
<keyword evidence="5 7" id="KW-0472">Membrane</keyword>
<dbReference type="InterPro" id="IPR012681">
    <property type="entry name" value="NCS1"/>
</dbReference>
<comment type="subcellular location">
    <subcellularLocation>
        <location evidence="1">Membrane</location>
        <topology evidence="1">Multi-pass membrane protein</topology>
    </subcellularLocation>
</comment>
<feature type="transmembrane region" description="Helical" evidence="7">
    <location>
        <begin position="194"/>
        <end position="215"/>
    </location>
</feature>
<evidence type="ECO:0000256" key="7">
    <source>
        <dbReference type="SAM" id="Phobius"/>
    </source>
</evidence>
<dbReference type="PANTHER" id="PTHR30618:SF0">
    <property type="entry name" value="PURINE-URACIL PERMEASE NCS1"/>
    <property type="match status" value="1"/>
</dbReference>
<dbReference type="Pfam" id="PF02133">
    <property type="entry name" value="Transp_cyt_pur"/>
    <property type="match status" value="1"/>
</dbReference>
<dbReference type="GeneID" id="87903675"/>
<dbReference type="Pfam" id="PF09962">
    <property type="entry name" value="DUF2196"/>
    <property type="match status" value="1"/>
</dbReference>
<proteinExistence type="inferred from homology"/>
<evidence type="ECO:0000256" key="1">
    <source>
        <dbReference type="ARBA" id="ARBA00004141"/>
    </source>
</evidence>
<dbReference type="EMBL" id="JAFFHA010000007">
    <property type="protein sequence ID" value="KAK4653366.1"/>
    <property type="molecule type" value="Genomic_DNA"/>
</dbReference>
<feature type="compositionally biased region" description="Low complexity" evidence="6">
    <location>
        <begin position="629"/>
        <end position="639"/>
    </location>
</feature>
<keyword evidence="9" id="KW-1185">Reference proteome</keyword>
<organism evidence="8 9">
    <name type="scientific">Podospora pseudocomata</name>
    <dbReference type="NCBI Taxonomy" id="2093779"/>
    <lineage>
        <taxon>Eukaryota</taxon>
        <taxon>Fungi</taxon>
        <taxon>Dikarya</taxon>
        <taxon>Ascomycota</taxon>
        <taxon>Pezizomycotina</taxon>
        <taxon>Sordariomycetes</taxon>
        <taxon>Sordariomycetidae</taxon>
        <taxon>Sordariales</taxon>
        <taxon>Podosporaceae</taxon>
        <taxon>Podospora</taxon>
    </lineage>
</organism>
<feature type="transmembrane region" description="Helical" evidence="7">
    <location>
        <begin position="139"/>
        <end position="161"/>
    </location>
</feature>
<evidence type="ECO:0000256" key="6">
    <source>
        <dbReference type="SAM" id="MobiDB-lite"/>
    </source>
</evidence>
<evidence type="ECO:0008006" key="10">
    <source>
        <dbReference type="Google" id="ProtNLM"/>
    </source>
</evidence>
<keyword evidence="4 7" id="KW-1133">Transmembrane helix</keyword>
<dbReference type="Gene3D" id="1.10.4160.10">
    <property type="entry name" value="Hydantoin permease"/>
    <property type="match status" value="1"/>
</dbReference>
<evidence type="ECO:0000313" key="8">
    <source>
        <dbReference type="EMBL" id="KAK4653366.1"/>
    </source>
</evidence>
<dbReference type="Proteomes" id="UP001323405">
    <property type="component" value="Unassembled WGS sequence"/>
</dbReference>
<feature type="transmembrane region" description="Helical" evidence="7">
    <location>
        <begin position="303"/>
        <end position="328"/>
    </location>
</feature>
<feature type="transmembrane region" description="Helical" evidence="7">
    <location>
        <begin position="97"/>
        <end position="119"/>
    </location>
</feature>
<evidence type="ECO:0000256" key="3">
    <source>
        <dbReference type="ARBA" id="ARBA00022692"/>
    </source>
</evidence>